<dbReference type="Proteomes" id="UP000199668">
    <property type="component" value="Unassembled WGS sequence"/>
</dbReference>
<dbReference type="Pfam" id="PF01451">
    <property type="entry name" value="LMWPc"/>
    <property type="match status" value="1"/>
</dbReference>
<evidence type="ECO:0000313" key="9">
    <source>
        <dbReference type="Proteomes" id="UP000199668"/>
    </source>
</evidence>
<name>A0A1I4JRZ6_9BACI</name>
<feature type="domain" description="Phosphotyrosine protein phosphatase I" evidence="7">
    <location>
        <begin position="3"/>
        <end position="146"/>
    </location>
</feature>
<evidence type="ECO:0000313" key="8">
    <source>
        <dbReference type="EMBL" id="SFL69081.1"/>
    </source>
</evidence>
<dbReference type="STRING" id="266892.SAMN04488054_103308"/>
<dbReference type="FunFam" id="3.40.50.2300:FF:000113">
    <property type="entry name" value="Low molecular weight protein-tyrosine-phosphatase"/>
    <property type="match status" value="1"/>
</dbReference>
<proteinExistence type="inferred from homology"/>
<comment type="catalytic activity">
    <reaction evidence="5">
        <text>O-phospho-L-tyrosyl-[protein] + H2O = L-tyrosyl-[protein] + phosphate</text>
        <dbReference type="Rhea" id="RHEA:10684"/>
        <dbReference type="Rhea" id="RHEA-COMP:10136"/>
        <dbReference type="Rhea" id="RHEA-COMP:20101"/>
        <dbReference type="ChEBI" id="CHEBI:15377"/>
        <dbReference type="ChEBI" id="CHEBI:43474"/>
        <dbReference type="ChEBI" id="CHEBI:46858"/>
        <dbReference type="ChEBI" id="CHEBI:61978"/>
        <dbReference type="EC" id="3.1.3.48"/>
    </reaction>
</comment>
<evidence type="ECO:0000256" key="3">
    <source>
        <dbReference type="ARBA" id="ARBA00022801"/>
    </source>
</evidence>
<dbReference type="PRINTS" id="PR00719">
    <property type="entry name" value="LMWPTPASE"/>
</dbReference>
<dbReference type="EMBL" id="FOTY01000003">
    <property type="protein sequence ID" value="SFL69081.1"/>
    <property type="molecule type" value="Genomic_DNA"/>
</dbReference>
<dbReference type="Gene3D" id="3.40.50.2300">
    <property type="match status" value="1"/>
</dbReference>
<feature type="active site" evidence="6">
    <location>
        <position position="15"/>
    </location>
</feature>
<evidence type="ECO:0000256" key="1">
    <source>
        <dbReference type="ARBA" id="ARBA00011063"/>
    </source>
</evidence>
<sequence>MSVNVLFLCLGNICRSPMAEAVFRDKVTKAGLEDEIVIDSAGVGHWHIGKPPHEGTRNMLHYHGIPSENIKARQLTNDDAAAFDYIIAMDDKNMNALLEETKACRKKMLDFHPERQGEDVPDPYMTGGFEEVFDLIHMSCDGLLEWIRKRENI</sequence>
<evidence type="ECO:0000256" key="2">
    <source>
        <dbReference type="ARBA" id="ARBA00013064"/>
    </source>
</evidence>
<dbReference type="GO" id="GO:0004725">
    <property type="term" value="F:protein tyrosine phosphatase activity"/>
    <property type="evidence" value="ECO:0007669"/>
    <property type="project" value="UniProtKB-EC"/>
</dbReference>
<dbReference type="PANTHER" id="PTHR11717:SF7">
    <property type="entry name" value="LOW MOLECULAR WEIGHT PHOSPHOTYROSINE PROTEIN PHOSPHATASE"/>
    <property type="match status" value="1"/>
</dbReference>
<organism evidence="8 9">
    <name type="scientific">Salibacterium qingdaonense</name>
    <dbReference type="NCBI Taxonomy" id="266892"/>
    <lineage>
        <taxon>Bacteria</taxon>
        <taxon>Bacillati</taxon>
        <taxon>Bacillota</taxon>
        <taxon>Bacilli</taxon>
        <taxon>Bacillales</taxon>
        <taxon>Bacillaceae</taxon>
    </lineage>
</organism>
<dbReference type="OrthoDB" id="9784339at2"/>
<dbReference type="CDD" id="cd16343">
    <property type="entry name" value="LMWPTP"/>
    <property type="match status" value="1"/>
</dbReference>
<gene>
    <name evidence="8" type="ORF">SAMN04488054_103308</name>
</gene>
<keyword evidence="9" id="KW-1185">Reference proteome</keyword>
<dbReference type="InterPro" id="IPR036196">
    <property type="entry name" value="Ptyr_pPase_sf"/>
</dbReference>
<comment type="similarity">
    <text evidence="1">Belongs to the low molecular weight phosphotyrosine protein phosphatase family.</text>
</comment>
<reference evidence="8 9" key="1">
    <citation type="submission" date="2016-10" db="EMBL/GenBank/DDBJ databases">
        <authorList>
            <person name="de Groot N.N."/>
        </authorList>
    </citation>
    <scope>NUCLEOTIDE SEQUENCE [LARGE SCALE GENOMIC DNA]</scope>
    <source>
        <strain evidence="8 9">CGMCC 1.6134</strain>
    </source>
</reference>
<dbReference type="SMART" id="SM00226">
    <property type="entry name" value="LMWPc"/>
    <property type="match status" value="1"/>
</dbReference>
<dbReference type="EC" id="3.1.3.48" evidence="2"/>
<dbReference type="InterPro" id="IPR023485">
    <property type="entry name" value="Ptyr_pPase"/>
</dbReference>
<protein>
    <recommendedName>
        <fullName evidence="2">protein-tyrosine-phosphatase</fullName>
        <ecNumber evidence="2">3.1.3.48</ecNumber>
    </recommendedName>
</protein>
<dbReference type="SUPFAM" id="SSF52788">
    <property type="entry name" value="Phosphotyrosine protein phosphatases I"/>
    <property type="match status" value="1"/>
</dbReference>
<evidence type="ECO:0000256" key="6">
    <source>
        <dbReference type="PIRSR" id="PIRSR617867-1"/>
    </source>
</evidence>
<feature type="active site" description="Proton donor" evidence="6">
    <location>
        <position position="122"/>
    </location>
</feature>
<accession>A0A1I4JRZ6</accession>
<keyword evidence="3" id="KW-0378">Hydrolase</keyword>
<dbReference type="AlphaFoldDB" id="A0A1I4JRZ6"/>
<feature type="active site" description="Nucleophile" evidence="6">
    <location>
        <position position="9"/>
    </location>
</feature>
<evidence type="ECO:0000256" key="4">
    <source>
        <dbReference type="ARBA" id="ARBA00022912"/>
    </source>
</evidence>
<dbReference type="RefSeq" id="WP_090925850.1">
    <property type="nucleotide sequence ID" value="NZ_FOTY01000003.1"/>
</dbReference>
<evidence type="ECO:0000256" key="5">
    <source>
        <dbReference type="ARBA" id="ARBA00051722"/>
    </source>
</evidence>
<evidence type="ECO:0000259" key="7">
    <source>
        <dbReference type="SMART" id="SM00226"/>
    </source>
</evidence>
<dbReference type="PANTHER" id="PTHR11717">
    <property type="entry name" value="LOW MOLECULAR WEIGHT PROTEIN TYROSINE PHOSPHATASE"/>
    <property type="match status" value="1"/>
</dbReference>
<keyword evidence="4" id="KW-0904">Protein phosphatase</keyword>
<dbReference type="InterPro" id="IPR050438">
    <property type="entry name" value="LMW_PTPase"/>
</dbReference>
<dbReference type="InterPro" id="IPR017867">
    <property type="entry name" value="Tyr_phospatase_low_mol_wt"/>
</dbReference>